<protein>
    <submittedName>
        <fullName evidence="2">Uncharacterized protein</fullName>
    </submittedName>
</protein>
<dbReference type="AlphaFoldDB" id="A0A6A1WTH4"/>
<name>A0A6A1WTH4_9ROSI</name>
<proteinExistence type="predicted"/>
<gene>
    <name evidence="2" type="ORF">CJ030_MR1G028219</name>
</gene>
<dbReference type="OrthoDB" id="1921870at2759"/>
<organism evidence="2 3">
    <name type="scientific">Morella rubra</name>
    <name type="common">Chinese bayberry</name>
    <dbReference type="NCBI Taxonomy" id="262757"/>
    <lineage>
        <taxon>Eukaryota</taxon>
        <taxon>Viridiplantae</taxon>
        <taxon>Streptophyta</taxon>
        <taxon>Embryophyta</taxon>
        <taxon>Tracheophyta</taxon>
        <taxon>Spermatophyta</taxon>
        <taxon>Magnoliopsida</taxon>
        <taxon>eudicotyledons</taxon>
        <taxon>Gunneridae</taxon>
        <taxon>Pentapetalae</taxon>
        <taxon>rosids</taxon>
        <taxon>fabids</taxon>
        <taxon>Fagales</taxon>
        <taxon>Myricaceae</taxon>
        <taxon>Morella</taxon>
    </lineage>
</organism>
<evidence type="ECO:0000256" key="1">
    <source>
        <dbReference type="SAM" id="MobiDB-lite"/>
    </source>
</evidence>
<feature type="region of interest" description="Disordered" evidence="1">
    <location>
        <begin position="117"/>
        <end position="139"/>
    </location>
</feature>
<evidence type="ECO:0000313" key="3">
    <source>
        <dbReference type="Proteomes" id="UP000516437"/>
    </source>
</evidence>
<comment type="caution">
    <text evidence="2">The sequence shown here is derived from an EMBL/GenBank/DDBJ whole genome shotgun (WGS) entry which is preliminary data.</text>
</comment>
<sequence>MKAALQPVERQVQSLAEEVKELLTAFDGECIVTMLRNKSVVAQMADVSEQLKEIKKTLDDFKMEADPQRIPGDILMMWPLSVMLFDVDEFLSSTGEMKRGREFPSVTSGQLHSAVTPLSMSPIPSPTPSAPSPRTSASKCGQGLIPISVNKWVDVPAEVKEYIMDPVLDHFDLDYTRQEDKRSKQNKKNISKLTVNHAAGSRSFQRTRACMKNQESGNINPAELYKRIIQTKMGFEPRKEREKFIVRGSTLKGQKDMAHSQHHNLLLGRAHGLRSGGSKYGEGVLLERAQETMGRLFLKPELADTLIGNIQSGVSEGEALVGEDGVHCRHAAECCEEAVHSLPSCIKKGKLVCVAKDNPIPIMEVEPLAVCAIQSGSADFSANLDSSDWVLGMVSSFRHMVGLSCEGHEADLEDLFEALEKERGNWCPKTPCKTGSKLTRELKGLKSAINYEGKTYVSRKNRKDGRDLRKSK</sequence>
<dbReference type="Proteomes" id="UP000516437">
    <property type="component" value="Chromosome 1"/>
</dbReference>
<evidence type="ECO:0000313" key="2">
    <source>
        <dbReference type="EMBL" id="KAB1227098.1"/>
    </source>
</evidence>
<accession>A0A6A1WTH4</accession>
<keyword evidence="3" id="KW-1185">Reference proteome</keyword>
<dbReference type="EMBL" id="RXIC02000019">
    <property type="protein sequence ID" value="KAB1227098.1"/>
    <property type="molecule type" value="Genomic_DNA"/>
</dbReference>
<reference evidence="2 3" key="1">
    <citation type="journal article" date="2019" name="Plant Biotechnol. J.">
        <title>The red bayberry genome and genetic basis of sex determination.</title>
        <authorList>
            <person name="Jia H.M."/>
            <person name="Jia H.J."/>
            <person name="Cai Q.L."/>
            <person name="Wang Y."/>
            <person name="Zhao H.B."/>
            <person name="Yang W.F."/>
            <person name="Wang G.Y."/>
            <person name="Li Y.H."/>
            <person name="Zhan D.L."/>
            <person name="Shen Y.T."/>
            <person name="Niu Q.F."/>
            <person name="Chang L."/>
            <person name="Qiu J."/>
            <person name="Zhao L."/>
            <person name="Xie H.B."/>
            <person name="Fu W.Y."/>
            <person name="Jin J."/>
            <person name="Li X.W."/>
            <person name="Jiao Y."/>
            <person name="Zhou C.C."/>
            <person name="Tu T."/>
            <person name="Chai C.Y."/>
            <person name="Gao J.L."/>
            <person name="Fan L.J."/>
            <person name="van de Weg E."/>
            <person name="Wang J.Y."/>
            <person name="Gao Z.S."/>
        </authorList>
    </citation>
    <scope>NUCLEOTIDE SEQUENCE [LARGE SCALE GENOMIC DNA]</scope>
    <source>
        <tissue evidence="2">Leaves</tissue>
    </source>
</reference>